<protein>
    <recommendedName>
        <fullName evidence="1">Glycosyltransferase subfamily 4-like N-terminal domain-containing protein</fullName>
    </recommendedName>
</protein>
<name>X0UIB5_9ZZZZ</name>
<organism evidence="2">
    <name type="scientific">marine sediment metagenome</name>
    <dbReference type="NCBI Taxonomy" id="412755"/>
    <lineage>
        <taxon>unclassified sequences</taxon>
        <taxon>metagenomes</taxon>
        <taxon>ecological metagenomes</taxon>
    </lineage>
</organism>
<gene>
    <name evidence="2" type="ORF">S01H1_20207</name>
</gene>
<feature type="non-terminal residue" evidence="2">
    <location>
        <position position="195"/>
    </location>
</feature>
<evidence type="ECO:0000313" key="2">
    <source>
        <dbReference type="EMBL" id="GAF99026.1"/>
    </source>
</evidence>
<dbReference type="Gene3D" id="3.40.50.2000">
    <property type="entry name" value="Glycogen Phosphorylase B"/>
    <property type="match status" value="1"/>
</dbReference>
<feature type="domain" description="Glycosyltransferase subfamily 4-like N-terminal" evidence="1">
    <location>
        <begin position="14"/>
        <end position="167"/>
    </location>
</feature>
<dbReference type="InterPro" id="IPR028098">
    <property type="entry name" value="Glyco_trans_4-like_N"/>
</dbReference>
<sequence length="195" mass="21640">MKIRVLHVIDHLGYGGAPIVVKNIAEKLSSEDIETFVCALRTNPKAMPIKTTLISLTYHKYNPFAFLAIAKLCKEHEIDIIHAHLQKSIISCLLAGFLCDAKIIIHEHGPIFRRGTGFIYRFLLKLLAPKASIAIANSQATKSALNQTAGFAKESIYIVSNFIDFARFDHTLYDKDKARDTLGIAENKTVVGFVG</sequence>
<dbReference type="AlphaFoldDB" id="X0UIB5"/>
<dbReference type="EMBL" id="BARS01011023">
    <property type="protein sequence ID" value="GAF99026.1"/>
    <property type="molecule type" value="Genomic_DNA"/>
</dbReference>
<dbReference type="SUPFAM" id="SSF53756">
    <property type="entry name" value="UDP-Glycosyltransferase/glycogen phosphorylase"/>
    <property type="match status" value="1"/>
</dbReference>
<evidence type="ECO:0000259" key="1">
    <source>
        <dbReference type="Pfam" id="PF13439"/>
    </source>
</evidence>
<dbReference type="Pfam" id="PF13439">
    <property type="entry name" value="Glyco_transf_4"/>
    <property type="match status" value="1"/>
</dbReference>
<reference evidence="2" key="1">
    <citation type="journal article" date="2014" name="Front. Microbiol.">
        <title>High frequency of phylogenetically diverse reductive dehalogenase-homologous genes in deep subseafloor sedimentary metagenomes.</title>
        <authorList>
            <person name="Kawai M."/>
            <person name="Futagami T."/>
            <person name="Toyoda A."/>
            <person name="Takaki Y."/>
            <person name="Nishi S."/>
            <person name="Hori S."/>
            <person name="Arai W."/>
            <person name="Tsubouchi T."/>
            <person name="Morono Y."/>
            <person name="Uchiyama I."/>
            <person name="Ito T."/>
            <person name="Fujiyama A."/>
            <person name="Inagaki F."/>
            <person name="Takami H."/>
        </authorList>
    </citation>
    <scope>NUCLEOTIDE SEQUENCE</scope>
    <source>
        <strain evidence="2">Expedition CK06-06</strain>
    </source>
</reference>
<proteinExistence type="predicted"/>
<comment type="caution">
    <text evidence="2">The sequence shown here is derived from an EMBL/GenBank/DDBJ whole genome shotgun (WGS) entry which is preliminary data.</text>
</comment>
<accession>X0UIB5</accession>